<dbReference type="Proteomes" id="UP000237105">
    <property type="component" value="Unassembled WGS sequence"/>
</dbReference>
<name>A0A2P5A458_PARAD</name>
<evidence type="ECO:0000313" key="1">
    <source>
        <dbReference type="EMBL" id="PON31279.1"/>
    </source>
</evidence>
<protein>
    <submittedName>
        <fullName evidence="1">Uncharacterized protein</fullName>
    </submittedName>
</protein>
<sequence>EKKREWKRRAATGEVPRSFMAAKGEIPMVVDVHSRRRKIVFRIVRSSLIGNQEGALTGSFNRL</sequence>
<comment type="caution">
    <text evidence="1">The sequence shown here is derived from an EMBL/GenBank/DDBJ whole genome shotgun (WGS) entry which is preliminary data.</text>
</comment>
<proteinExistence type="predicted"/>
<dbReference type="AlphaFoldDB" id="A0A2P5A458"/>
<organism evidence="1 2">
    <name type="scientific">Parasponia andersonii</name>
    <name type="common">Sponia andersonii</name>
    <dbReference type="NCBI Taxonomy" id="3476"/>
    <lineage>
        <taxon>Eukaryota</taxon>
        <taxon>Viridiplantae</taxon>
        <taxon>Streptophyta</taxon>
        <taxon>Embryophyta</taxon>
        <taxon>Tracheophyta</taxon>
        <taxon>Spermatophyta</taxon>
        <taxon>Magnoliopsida</taxon>
        <taxon>eudicotyledons</taxon>
        <taxon>Gunneridae</taxon>
        <taxon>Pentapetalae</taxon>
        <taxon>rosids</taxon>
        <taxon>fabids</taxon>
        <taxon>Rosales</taxon>
        <taxon>Cannabaceae</taxon>
        <taxon>Parasponia</taxon>
    </lineage>
</organism>
<gene>
    <name evidence="1" type="ORF">PanWU01x14_371080</name>
</gene>
<feature type="non-terminal residue" evidence="1">
    <location>
        <position position="1"/>
    </location>
</feature>
<keyword evidence="2" id="KW-1185">Reference proteome</keyword>
<reference evidence="2" key="1">
    <citation type="submission" date="2016-06" db="EMBL/GenBank/DDBJ databases">
        <title>Parallel loss of symbiosis genes in relatives of nitrogen-fixing non-legume Parasponia.</title>
        <authorList>
            <person name="Van Velzen R."/>
            <person name="Holmer R."/>
            <person name="Bu F."/>
            <person name="Rutten L."/>
            <person name="Van Zeijl A."/>
            <person name="Liu W."/>
            <person name="Santuari L."/>
            <person name="Cao Q."/>
            <person name="Sharma T."/>
            <person name="Shen D."/>
            <person name="Roswanjaya Y."/>
            <person name="Wardhani T."/>
            <person name="Kalhor M.S."/>
            <person name="Jansen J."/>
            <person name="Van den Hoogen J."/>
            <person name="Gungor B."/>
            <person name="Hartog M."/>
            <person name="Hontelez J."/>
            <person name="Verver J."/>
            <person name="Yang W.-C."/>
            <person name="Schijlen E."/>
            <person name="Repin R."/>
            <person name="Schilthuizen M."/>
            <person name="Schranz E."/>
            <person name="Heidstra R."/>
            <person name="Miyata K."/>
            <person name="Fedorova E."/>
            <person name="Kohlen W."/>
            <person name="Bisseling T."/>
            <person name="Smit S."/>
            <person name="Geurts R."/>
        </authorList>
    </citation>
    <scope>NUCLEOTIDE SEQUENCE [LARGE SCALE GENOMIC DNA]</scope>
    <source>
        <strain evidence="2">cv. WU1-14</strain>
    </source>
</reference>
<evidence type="ECO:0000313" key="2">
    <source>
        <dbReference type="Proteomes" id="UP000237105"/>
    </source>
</evidence>
<accession>A0A2P5A458</accession>
<dbReference type="EMBL" id="JXTB01001179">
    <property type="protein sequence ID" value="PON31279.1"/>
    <property type="molecule type" value="Genomic_DNA"/>
</dbReference>